<evidence type="ECO:0000313" key="4">
    <source>
        <dbReference type="Proteomes" id="UP000078225"/>
    </source>
</evidence>
<dbReference type="PANTHER" id="PTHR37312">
    <property type="entry name" value="MEMBRANE-BOUND ACYLTRANSFERASE YKRP-RELATED"/>
    <property type="match status" value="1"/>
</dbReference>
<name>A0A1B7L8Y9_9ENTR</name>
<feature type="domain" description="Acyltransferase 3" evidence="2">
    <location>
        <begin position="4"/>
        <end position="294"/>
    </location>
</feature>
<keyword evidence="4" id="KW-1185">Reference proteome</keyword>
<feature type="transmembrane region" description="Helical" evidence="1">
    <location>
        <begin position="63"/>
        <end position="83"/>
    </location>
</feature>
<keyword evidence="1" id="KW-1133">Transmembrane helix</keyword>
<feature type="transmembrane region" description="Helical" evidence="1">
    <location>
        <begin position="250"/>
        <end position="268"/>
    </location>
</feature>
<feature type="transmembrane region" description="Helical" evidence="1">
    <location>
        <begin position="280"/>
        <end position="302"/>
    </location>
</feature>
<dbReference type="EMBL" id="LYRP01000001">
    <property type="protein sequence ID" value="OAT78822.1"/>
    <property type="molecule type" value="Genomic_DNA"/>
</dbReference>
<organism evidence="3 4">
    <name type="scientific">Mangrovibacter phragmitis</name>
    <dbReference type="NCBI Taxonomy" id="1691903"/>
    <lineage>
        <taxon>Bacteria</taxon>
        <taxon>Pseudomonadati</taxon>
        <taxon>Pseudomonadota</taxon>
        <taxon>Gammaproteobacteria</taxon>
        <taxon>Enterobacterales</taxon>
        <taxon>Enterobacteriaceae</taxon>
        <taxon>Mangrovibacter</taxon>
    </lineage>
</organism>
<feature type="transmembrane region" description="Helical" evidence="1">
    <location>
        <begin position="219"/>
        <end position="238"/>
    </location>
</feature>
<reference evidence="4" key="1">
    <citation type="submission" date="2016-05" db="EMBL/GenBank/DDBJ databases">
        <authorList>
            <person name="Behera P."/>
            <person name="Vaishampayan P."/>
            <person name="Singh N."/>
            <person name="Raina V."/>
            <person name="Suar M."/>
            <person name="Pattnaik A."/>
            <person name="Rastogi G."/>
        </authorList>
    </citation>
    <scope>NUCLEOTIDE SEQUENCE [LARGE SCALE GENOMIC DNA]</scope>
    <source>
        <strain evidence="4">MP23</strain>
    </source>
</reference>
<feature type="transmembrane region" description="Helical" evidence="1">
    <location>
        <begin position="112"/>
        <end position="130"/>
    </location>
</feature>
<dbReference type="InterPro" id="IPR002656">
    <property type="entry name" value="Acyl_transf_3_dom"/>
</dbReference>
<feature type="transmembrane region" description="Helical" evidence="1">
    <location>
        <begin position="137"/>
        <end position="155"/>
    </location>
</feature>
<dbReference type="InterPro" id="IPR052734">
    <property type="entry name" value="Nod_factor_acetyltransferase"/>
</dbReference>
<dbReference type="AlphaFoldDB" id="A0A1B7L8Y9"/>
<evidence type="ECO:0000313" key="3">
    <source>
        <dbReference type="EMBL" id="OAT78822.1"/>
    </source>
</evidence>
<keyword evidence="1" id="KW-0472">Membrane</keyword>
<feature type="transmembrane region" description="Helical" evidence="1">
    <location>
        <begin position="161"/>
        <end position="178"/>
    </location>
</feature>
<dbReference type="GO" id="GO:0016747">
    <property type="term" value="F:acyltransferase activity, transferring groups other than amino-acyl groups"/>
    <property type="evidence" value="ECO:0007669"/>
    <property type="project" value="InterPro"/>
</dbReference>
<comment type="caution">
    <text evidence="3">The sequence shown here is derived from an EMBL/GenBank/DDBJ whole genome shotgun (WGS) entry which is preliminary data.</text>
</comment>
<gene>
    <name evidence="3" type="ORF">A9B99_03735</name>
</gene>
<dbReference type="Pfam" id="PF01757">
    <property type="entry name" value="Acyl_transf_3"/>
    <property type="match status" value="1"/>
</dbReference>
<feature type="transmembrane region" description="Helical" evidence="1">
    <location>
        <begin position="12"/>
        <end position="42"/>
    </location>
</feature>
<sequence>MKDNSITIAKGIGITLVVIAHIMEGYIGSAIFTFHMPFFFILSGMLYKPEEDISFIRKKTKRLLFPYLFYSAIFIILGIQDILTTDKNTYFLIKELLIKNLLGGPYIGGWQSVFWFISVLYLSLVIYNFISNKLRNITIFNLMLFMIISAYIYSLLPHPKIPFDIDACLFAIPLIYIGDKYRENIKSLNFNMCLLILTSYILVNYFMPKNLQMDMKYIHFGIPFFSIISSVCATNIIINISKKITSKDYFFIMLGECSMMVMYIHQYIRLYIFVPIISEKWIILILTMSICSLLCLVHRWMYTRNIGMSFLKLVN</sequence>
<feature type="transmembrane region" description="Helical" evidence="1">
    <location>
        <begin position="190"/>
        <end position="207"/>
    </location>
</feature>
<proteinExistence type="predicted"/>
<dbReference type="Proteomes" id="UP000078225">
    <property type="component" value="Unassembled WGS sequence"/>
</dbReference>
<dbReference type="PANTHER" id="PTHR37312:SF1">
    <property type="entry name" value="MEMBRANE-BOUND ACYLTRANSFERASE YKRP-RELATED"/>
    <property type="match status" value="1"/>
</dbReference>
<accession>A0A1B7L8Y9</accession>
<keyword evidence="1" id="KW-0812">Transmembrane</keyword>
<evidence type="ECO:0000256" key="1">
    <source>
        <dbReference type="SAM" id="Phobius"/>
    </source>
</evidence>
<dbReference type="STRING" id="1691903.A9B99_03735"/>
<evidence type="ECO:0000259" key="2">
    <source>
        <dbReference type="Pfam" id="PF01757"/>
    </source>
</evidence>
<protein>
    <recommendedName>
        <fullName evidence="2">Acyltransferase 3 domain-containing protein</fullName>
    </recommendedName>
</protein>
<dbReference type="RefSeq" id="WP_064594731.1">
    <property type="nucleotide sequence ID" value="NZ_LYRP01000001.1"/>
</dbReference>